<dbReference type="InterPro" id="IPR041033">
    <property type="entry name" value="SpaA_PFL_dom_1"/>
</dbReference>
<dbReference type="EMBL" id="JGYQ01000016">
    <property type="protein sequence ID" value="KFI46461.1"/>
    <property type="molecule type" value="Genomic_DNA"/>
</dbReference>
<gene>
    <name evidence="3" type="ORF">BBOU_1553</name>
</gene>
<dbReference type="GO" id="GO:0005975">
    <property type="term" value="P:carbohydrate metabolic process"/>
    <property type="evidence" value="ECO:0007669"/>
    <property type="project" value="UniProtKB-ARBA"/>
</dbReference>
<dbReference type="AlphaFoldDB" id="A0A086ZIW1"/>
<proteinExistence type="predicted"/>
<feature type="domain" description="BIG2" evidence="1">
    <location>
        <begin position="117"/>
        <end position="170"/>
    </location>
</feature>
<evidence type="ECO:0000313" key="4">
    <source>
        <dbReference type="Proteomes" id="UP000029093"/>
    </source>
</evidence>
<dbReference type="OrthoDB" id="134475at2"/>
<dbReference type="SUPFAM" id="SSF49373">
    <property type="entry name" value="Invasin/intimin cell-adhesion fragments"/>
    <property type="match status" value="1"/>
</dbReference>
<dbReference type="Pfam" id="PF02368">
    <property type="entry name" value="Big_2"/>
    <property type="match status" value="1"/>
</dbReference>
<sequence length="590" mass="61260">MMHSFTAADGRTAYAIGDKKKGGSVSWTKYASGDDSKTGLAGSSWTLTKTDASTATSWTVNDNTTAATGITLTQGDTTVNAVNVNSLTVTSDGSTVAKASGDADKTVGAEADVKMFVNKTQLFQATVDPNTVATSWSALDPDIVSVSGSGLVTAKKTGSTTVVATAGNKSVRLHVTVIDVDSSKMVVYFHHTESGWTGDVYLKYQKNDGTWLAVGNYVKMKQASCSGDYVYAIIDKATSGKQFLFSNNNTNDSTANWYKATGNANFSFTGGSAITVGVGKATDGAPDGTSCPTEVTSDLVDSQTTTAAAKTSGTVINATGKTLSTGTGTSHASDAVVRTTMDSAKPSPRLAADTGTLEDTDSGVGKFTVKDLDDGTYTLKEATAPKGYTLNTMSYGFTVKDGKVTWADGVASLVADGVLQVPDTPTVVTWYKVDGSNANDPSHSDKLAGSQWQVADAAGDVFCLADNNAQIDASRCVGNATTYQDADGTDGVISVIVALVALFAVRARRPCSAPVPYPLRPRDTEPSASPAAGLHAFSRPEPYCATLLFEPATLTGLNVVGRISSRTGGIDVLSSIGGQQRRFIRQRPAC</sequence>
<evidence type="ECO:0000259" key="2">
    <source>
        <dbReference type="Pfam" id="PF17802"/>
    </source>
</evidence>
<dbReference type="Proteomes" id="UP000029093">
    <property type="component" value="Unassembled WGS sequence"/>
</dbReference>
<feature type="domain" description="SpaA-like prealbumin fold" evidence="2">
    <location>
        <begin position="359"/>
        <end position="406"/>
    </location>
</feature>
<dbReference type="RefSeq" id="WP_026502430.1">
    <property type="nucleotide sequence ID" value="NZ_JGYQ01000016.1"/>
</dbReference>
<accession>A0A086ZIW1</accession>
<dbReference type="InterPro" id="IPR008964">
    <property type="entry name" value="Invasin/intimin_cell_adhesion"/>
</dbReference>
<dbReference type="Pfam" id="PF17802">
    <property type="entry name" value="SpaA"/>
    <property type="match status" value="1"/>
</dbReference>
<evidence type="ECO:0000313" key="3">
    <source>
        <dbReference type="EMBL" id="KFI46461.1"/>
    </source>
</evidence>
<dbReference type="Gene3D" id="2.60.40.10">
    <property type="entry name" value="Immunoglobulins"/>
    <property type="match status" value="2"/>
</dbReference>
<evidence type="ECO:0000259" key="1">
    <source>
        <dbReference type="Pfam" id="PF02368"/>
    </source>
</evidence>
<keyword evidence="4" id="KW-1185">Reference proteome</keyword>
<dbReference type="GeneID" id="303204656"/>
<protein>
    <submittedName>
        <fullName evidence="3">Cna protein B-type domain protein</fullName>
    </submittedName>
</protein>
<comment type="caution">
    <text evidence="3">The sequence shown here is derived from an EMBL/GenBank/DDBJ whole genome shotgun (WGS) entry which is preliminary data.</text>
</comment>
<organism evidence="3 4">
    <name type="scientific">Bifidobacterium boum</name>
    <dbReference type="NCBI Taxonomy" id="78343"/>
    <lineage>
        <taxon>Bacteria</taxon>
        <taxon>Bacillati</taxon>
        <taxon>Actinomycetota</taxon>
        <taxon>Actinomycetes</taxon>
        <taxon>Bifidobacteriales</taxon>
        <taxon>Bifidobacteriaceae</taxon>
        <taxon>Bifidobacterium</taxon>
    </lineage>
</organism>
<dbReference type="InterPro" id="IPR013783">
    <property type="entry name" value="Ig-like_fold"/>
</dbReference>
<reference evidence="3 4" key="1">
    <citation type="submission" date="2014-03" db="EMBL/GenBank/DDBJ databases">
        <title>Genomics of Bifidobacteria.</title>
        <authorList>
            <person name="Ventura M."/>
            <person name="Milani C."/>
            <person name="Lugli G.A."/>
        </authorList>
    </citation>
    <scope>NUCLEOTIDE SEQUENCE [LARGE SCALE GENOMIC DNA]</scope>
    <source>
        <strain evidence="3 4">LMG 10736</strain>
    </source>
</reference>
<dbReference type="Gene3D" id="2.60.40.1080">
    <property type="match status" value="1"/>
</dbReference>
<dbReference type="InterPro" id="IPR003343">
    <property type="entry name" value="Big_2"/>
</dbReference>
<name>A0A086ZIW1_9BIFI</name>